<evidence type="ECO:0000259" key="2">
    <source>
        <dbReference type="SMART" id="SM00305"/>
    </source>
</evidence>
<name>A0A8S2E7L0_9BILA</name>
<dbReference type="SMART" id="SM00305">
    <property type="entry name" value="HintC"/>
    <property type="match status" value="1"/>
</dbReference>
<dbReference type="InterPro" id="IPR050387">
    <property type="entry name" value="Hedgehog_Signaling"/>
</dbReference>
<gene>
    <name evidence="3" type="ORF">OVA965_LOCUS21745</name>
    <name evidence="4" type="ORF">TMI583_LOCUS22455</name>
</gene>
<dbReference type="Pfam" id="PF01079">
    <property type="entry name" value="Hint"/>
    <property type="match status" value="1"/>
</dbReference>
<dbReference type="Gene3D" id="2.170.16.10">
    <property type="entry name" value="Hedgehog/Intein (Hint) domain"/>
    <property type="match status" value="1"/>
</dbReference>
<evidence type="ECO:0000313" key="3">
    <source>
        <dbReference type="EMBL" id="CAF1153889.1"/>
    </source>
</evidence>
<comment type="caution">
    <text evidence="3">The sequence shown here is derived from an EMBL/GenBank/DDBJ whole genome shotgun (WGS) entry which is preliminary data.</text>
</comment>
<feature type="non-terminal residue" evidence="3">
    <location>
        <position position="201"/>
    </location>
</feature>
<proteinExistence type="predicted"/>
<organism evidence="3 5">
    <name type="scientific">Didymodactylos carnosus</name>
    <dbReference type="NCBI Taxonomy" id="1234261"/>
    <lineage>
        <taxon>Eukaryota</taxon>
        <taxon>Metazoa</taxon>
        <taxon>Spiralia</taxon>
        <taxon>Gnathifera</taxon>
        <taxon>Rotifera</taxon>
        <taxon>Eurotatoria</taxon>
        <taxon>Bdelloidea</taxon>
        <taxon>Philodinida</taxon>
        <taxon>Philodinidae</taxon>
        <taxon>Didymodactylos</taxon>
    </lineage>
</organism>
<evidence type="ECO:0000313" key="4">
    <source>
        <dbReference type="EMBL" id="CAF3963549.1"/>
    </source>
</evidence>
<evidence type="ECO:0000256" key="1">
    <source>
        <dbReference type="ARBA" id="ARBA00022473"/>
    </source>
</evidence>
<keyword evidence="1" id="KW-0217">Developmental protein</keyword>
<feature type="domain" description="Hint" evidence="2">
    <location>
        <begin position="131"/>
        <end position="175"/>
    </location>
</feature>
<dbReference type="InterPro" id="IPR006141">
    <property type="entry name" value="Intein_N"/>
</dbReference>
<dbReference type="PRINTS" id="PR00632">
    <property type="entry name" value="SONICHHOG"/>
</dbReference>
<dbReference type="InterPro" id="IPR036844">
    <property type="entry name" value="Hint_dom_sf"/>
</dbReference>
<dbReference type="Proteomes" id="UP000677228">
    <property type="component" value="Unassembled WGS sequence"/>
</dbReference>
<sequence length="201" mass="23076">TTTTTTTTATTQLPSKEEKCFTGDTFVIQQNGQRTLMRNLNVGDHVLVSYYDADNKLRLTWSPILAIDIYQEYNPNKPIPYLDIHTAGNQAPLRITSTHSLLVKKQNSSVENFFFAKDVYNGDNIYTIRNNMTVKHVPVIEVKRTLAYDAYAPLTNEGNLVVNDVIVSCYGTYTHRVVHLVKTPKRLWCRYRLYVDDNYMS</sequence>
<dbReference type="CDD" id="cd00081">
    <property type="entry name" value="Hint"/>
    <property type="match status" value="1"/>
</dbReference>
<dbReference type="InterPro" id="IPR003586">
    <property type="entry name" value="Hint_dom_C"/>
</dbReference>
<dbReference type="AlphaFoldDB" id="A0A8S2E7L0"/>
<dbReference type="EMBL" id="CAJNOK010012014">
    <property type="protein sequence ID" value="CAF1153889.1"/>
    <property type="molecule type" value="Genomic_DNA"/>
</dbReference>
<dbReference type="PANTHER" id="PTHR11889">
    <property type="entry name" value="HEDGEHOG"/>
    <property type="match status" value="1"/>
</dbReference>
<accession>A0A8S2E7L0</accession>
<dbReference type="GO" id="GO:0016540">
    <property type="term" value="P:protein autoprocessing"/>
    <property type="evidence" value="ECO:0007669"/>
    <property type="project" value="InterPro"/>
</dbReference>
<dbReference type="GO" id="GO:0007267">
    <property type="term" value="P:cell-cell signaling"/>
    <property type="evidence" value="ECO:0007669"/>
    <property type="project" value="InterPro"/>
</dbReference>
<dbReference type="PANTHER" id="PTHR11889:SF31">
    <property type="entry name" value="PROTEIN HEDGEHOG"/>
    <property type="match status" value="1"/>
</dbReference>
<dbReference type="InterPro" id="IPR001657">
    <property type="entry name" value="Hedgehog"/>
</dbReference>
<dbReference type="SUPFAM" id="SSF51294">
    <property type="entry name" value="Hedgehog/intein (Hint) domain"/>
    <property type="match status" value="1"/>
</dbReference>
<dbReference type="EMBL" id="CAJOBA010032451">
    <property type="protein sequence ID" value="CAF3963549.1"/>
    <property type="molecule type" value="Genomic_DNA"/>
</dbReference>
<dbReference type="PROSITE" id="PS50817">
    <property type="entry name" value="INTEIN_N_TER"/>
    <property type="match status" value="1"/>
</dbReference>
<dbReference type="InterPro" id="IPR001767">
    <property type="entry name" value="Hedgehog_Hint"/>
</dbReference>
<protein>
    <recommendedName>
        <fullName evidence="2">Hint domain-containing protein</fullName>
    </recommendedName>
</protein>
<dbReference type="Proteomes" id="UP000682733">
    <property type="component" value="Unassembled WGS sequence"/>
</dbReference>
<evidence type="ECO:0000313" key="5">
    <source>
        <dbReference type="Proteomes" id="UP000677228"/>
    </source>
</evidence>
<dbReference type="GO" id="GO:0016539">
    <property type="term" value="P:intein-mediated protein splicing"/>
    <property type="evidence" value="ECO:0007669"/>
    <property type="project" value="InterPro"/>
</dbReference>
<reference evidence="3" key="1">
    <citation type="submission" date="2021-02" db="EMBL/GenBank/DDBJ databases">
        <authorList>
            <person name="Nowell W R."/>
        </authorList>
    </citation>
    <scope>NUCLEOTIDE SEQUENCE</scope>
</reference>
<dbReference type="GO" id="GO:0048731">
    <property type="term" value="P:system development"/>
    <property type="evidence" value="ECO:0007669"/>
    <property type="project" value="UniProtKB-ARBA"/>
</dbReference>